<evidence type="ECO:0000256" key="4">
    <source>
        <dbReference type="ARBA" id="ARBA00022559"/>
    </source>
</evidence>
<dbReference type="PROSITE" id="PS51352">
    <property type="entry name" value="THIOREDOXIN_2"/>
    <property type="match status" value="1"/>
</dbReference>
<evidence type="ECO:0000256" key="5">
    <source>
        <dbReference type="ARBA" id="ARBA00022862"/>
    </source>
</evidence>
<protein>
    <recommendedName>
        <fullName evidence="3 7">Glutaredoxin-dependent peroxiredoxin</fullName>
        <ecNumber evidence="3 7">1.11.1.25</ecNumber>
    </recommendedName>
</protein>
<dbReference type="InterPro" id="IPR013766">
    <property type="entry name" value="Thioredoxin_domain"/>
</dbReference>
<comment type="catalytic activity">
    <reaction evidence="1">
        <text>[glutaredoxin]-dithiol + a hydroperoxide = [glutaredoxin]-disulfide + an alcohol + H2O</text>
        <dbReference type="Rhea" id="RHEA:62624"/>
        <dbReference type="Rhea" id="RHEA-COMP:10729"/>
        <dbReference type="Rhea" id="RHEA-COMP:10730"/>
        <dbReference type="ChEBI" id="CHEBI:15377"/>
        <dbReference type="ChEBI" id="CHEBI:29950"/>
        <dbReference type="ChEBI" id="CHEBI:30879"/>
        <dbReference type="ChEBI" id="CHEBI:35924"/>
        <dbReference type="ChEBI" id="CHEBI:50058"/>
        <dbReference type="EC" id="1.11.1.25"/>
    </reaction>
</comment>
<keyword evidence="4 7" id="KW-0575">Peroxidase</keyword>
<keyword evidence="6 7" id="KW-0560">Oxidoreductase</keyword>
<accession>A0ABQ5S523</accession>
<evidence type="ECO:0000256" key="3">
    <source>
        <dbReference type="ARBA" id="ARBA00013016"/>
    </source>
</evidence>
<evidence type="ECO:0000313" key="9">
    <source>
        <dbReference type="EMBL" id="GLI64734.1"/>
    </source>
</evidence>
<organism evidence="9 10">
    <name type="scientific">Volvox africanus</name>
    <dbReference type="NCBI Taxonomy" id="51714"/>
    <lineage>
        <taxon>Eukaryota</taxon>
        <taxon>Viridiplantae</taxon>
        <taxon>Chlorophyta</taxon>
        <taxon>core chlorophytes</taxon>
        <taxon>Chlorophyceae</taxon>
        <taxon>CS clade</taxon>
        <taxon>Chlamydomonadales</taxon>
        <taxon>Volvocaceae</taxon>
        <taxon>Volvox</taxon>
    </lineage>
</organism>
<dbReference type="EMBL" id="BSDZ01000020">
    <property type="protein sequence ID" value="GLI64734.1"/>
    <property type="molecule type" value="Genomic_DNA"/>
</dbReference>
<proteinExistence type="inferred from homology"/>
<name>A0ABQ5S523_9CHLO</name>
<keyword evidence="5 7" id="KW-0049">Antioxidant</keyword>
<dbReference type="Pfam" id="PF08534">
    <property type="entry name" value="Redoxin"/>
    <property type="match status" value="1"/>
</dbReference>
<evidence type="ECO:0000256" key="7">
    <source>
        <dbReference type="RuleBase" id="RU366011"/>
    </source>
</evidence>
<sequence length="198" mass="21427">MLSSICRQQSRLAAQRTRQAALRFRAVGTSRTMIVPQAIAVGQKLPDGKFKYFDGEGQMRDITTEELCKGKKVVLFAVPGAFTPTCSLKHVPGFVDKADELKTKGVDTIACVSVNDAFVMAAWGKDLKASDKVLMLADGNGQFTKALGVELDLVDKGLGLRSRRYSMLVDDQVVKVLNLEEGGAFTVSSAEDMLAALH</sequence>
<comment type="similarity">
    <text evidence="2 7">Belongs to the peroxiredoxin family. Prx5 subfamily.</text>
</comment>
<dbReference type="PANTHER" id="PTHR10430">
    <property type="entry name" value="PEROXIREDOXIN"/>
    <property type="match status" value="1"/>
</dbReference>
<comment type="caution">
    <text evidence="9">The sequence shown here is derived from an EMBL/GenBank/DDBJ whole genome shotgun (WGS) entry which is preliminary data.</text>
</comment>
<comment type="function">
    <text evidence="7">Thiol-specific peroxidase that catalyzes the reduction of hydrogen peroxide and organic hydroperoxides to water and alcohols, respectively. Plays a role in cell protection against oxidative stress by detoxifying peroxides.</text>
</comment>
<dbReference type="PANTHER" id="PTHR10430:SF16">
    <property type="entry name" value="PEROXIREDOXIN-5, MITOCHONDRIAL"/>
    <property type="match status" value="1"/>
</dbReference>
<evidence type="ECO:0000256" key="6">
    <source>
        <dbReference type="ARBA" id="ARBA00023002"/>
    </source>
</evidence>
<reference evidence="9 10" key="1">
    <citation type="journal article" date="2023" name="IScience">
        <title>Expanded male sex-determining region conserved during the evolution of homothallism in the green alga Volvox.</title>
        <authorList>
            <person name="Yamamoto K."/>
            <person name="Matsuzaki R."/>
            <person name="Mahakham W."/>
            <person name="Heman W."/>
            <person name="Sekimoto H."/>
            <person name="Kawachi M."/>
            <person name="Minakuchi Y."/>
            <person name="Toyoda A."/>
            <person name="Nozaki H."/>
        </authorList>
    </citation>
    <scope>NUCLEOTIDE SEQUENCE [LARGE SCALE GENOMIC DNA]</scope>
    <source>
        <strain evidence="9 10">NIES-4468</strain>
    </source>
</reference>
<dbReference type="Gene3D" id="3.40.30.10">
    <property type="entry name" value="Glutaredoxin"/>
    <property type="match status" value="1"/>
</dbReference>
<gene>
    <name evidence="9" type="ORF">VaNZ11_008101</name>
</gene>
<dbReference type="InterPro" id="IPR036249">
    <property type="entry name" value="Thioredoxin-like_sf"/>
</dbReference>
<dbReference type="CDD" id="cd03013">
    <property type="entry name" value="PRX5_like"/>
    <property type="match status" value="1"/>
</dbReference>
<dbReference type="InterPro" id="IPR013740">
    <property type="entry name" value="Redoxin"/>
</dbReference>
<dbReference type="EC" id="1.11.1.25" evidence="3 7"/>
<evidence type="ECO:0000259" key="8">
    <source>
        <dbReference type="PROSITE" id="PS51352"/>
    </source>
</evidence>
<keyword evidence="10" id="KW-1185">Reference proteome</keyword>
<feature type="domain" description="Thioredoxin" evidence="8">
    <location>
        <begin position="39"/>
        <end position="198"/>
    </location>
</feature>
<dbReference type="SUPFAM" id="SSF52833">
    <property type="entry name" value="Thioredoxin-like"/>
    <property type="match status" value="1"/>
</dbReference>
<evidence type="ECO:0000313" key="10">
    <source>
        <dbReference type="Proteomes" id="UP001165090"/>
    </source>
</evidence>
<evidence type="ECO:0000256" key="2">
    <source>
        <dbReference type="ARBA" id="ARBA00010505"/>
    </source>
</evidence>
<evidence type="ECO:0000256" key="1">
    <source>
        <dbReference type="ARBA" id="ARBA00001711"/>
    </source>
</evidence>
<dbReference type="Proteomes" id="UP001165090">
    <property type="component" value="Unassembled WGS sequence"/>
</dbReference>
<dbReference type="InterPro" id="IPR037944">
    <property type="entry name" value="PRX5-like"/>
</dbReference>
<keyword evidence="7" id="KW-0676">Redox-active center</keyword>